<keyword evidence="2" id="KW-0378">Hydrolase</keyword>
<dbReference type="EMBL" id="FNYV01000002">
    <property type="protein sequence ID" value="SEJ00053.1"/>
    <property type="molecule type" value="Genomic_DNA"/>
</dbReference>
<dbReference type="AlphaFoldDB" id="A0A1H6V644"/>
<dbReference type="RefSeq" id="WP_092376997.1">
    <property type="nucleotide sequence ID" value="NZ_BOPI01000022.1"/>
</dbReference>
<evidence type="ECO:0000259" key="1">
    <source>
        <dbReference type="Pfam" id="PF12697"/>
    </source>
</evidence>
<dbReference type="Pfam" id="PF12697">
    <property type="entry name" value="Abhydrolase_6"/>
    <property type="match status" value="1"/>
</dbReference>
<dbReference type="PANTHER" id="PTHR43689:SF8">
    <property type="entry name" value="ALPHA_BETA-HYDROLASES SUPERFAMILY PROTEIN"/>
    <property type="match status" value="1"/>
</dbReference>
<feature type="domain" description="AB hydrolase-1" evidence="1">
    <location>
        <begin position="59"/>
        <end position="295"/>
    </location>
</feature>
<organism evidence="2 3">
    <name type="scientific">Micromonospora phaseoli</name>
    <dbReference type="NCBI Taxonomy" id="1144548"/>
    <lineage>
        <taxon>Bacteria</taxon>
        <taxon>Bacillati</taxon>
        <taxon>Actinomycetota</taxon>
        <taxon>Actinomycetes</taxon>
        <taxon>Micromonosporales</taxon>
        <taxon>Micromonosporaceae</taxon>
        <taxon>Micromonospora</taxon>
    </lineage>
</organism>
<gene>
    <name evidence="2" type="ORF">SAMN05443287_102555</name>
</gene>
<dbReference type="GO" id="GO:0016787">
    <property type="term" value="F:hydrolase activity"/>
    <property type="evidence" value="ECO:0007669"/>
    <property type="project" value="UniProtKB-KW"/>
</dbReference>
<dbReference type="PRINTS" id="PR00111">
    <property type="entry name" value="ABHYDROLASE"/>
</dbReference>
<accession>A0A1H6V644</accession>
<sequence length="309" mass="34050">MEPRRRSYQGVTRWLDYQAFYPPGLRCDLDNAPTEEWWRWRGTDIHLDRLAAPEAPTKVVLLHGAGGYGRMLAPYARLLARESPVEVLAPDLIGYGLTSAGNRPVSYQEWIDCVTDLVAAEQARDGRPVFLFGASIGGMLAYSVAAGGNLAGLVVTCLLDPREVTVRMRMTRLPVMGRAGPSMLGRLRGLDALPIPMRWVANMAAMSNDPDLNALVRADPSGGGNRVTLRFLRTFLSWAPPVEPDRFTACPVLMTHPAADRWTPVELSRPFFDRIAAPKQLVLLEQAGHLPVEEPGLTQLGRAVGDFLR</sequence>
<dbReference type="InterPro" id="IPR029058">
    <property type="entry name" value="AB_hydrolase_fold"/>
</dbReference>
<name>A0A1H6V644_9ACTN</name>
<protein>
    <submittedName>
        <fullName evidence="2">Lysophospholipase, alpha-beta hydrolase superfamily</fullName>
    </submittedName>
</protein>
<dbReference type="SUPFAM" id="SSF53474">
    <property type="entry name" value="alpha/beta-Hydrolases"/>
    <property type="match status" value="1"/>
</dbReference>
<evidence type="ECO:0000313" key="2">
    <source>
        <dbReference type="EMBL" id="SEJ00053.1"/>
    </source>
</evidence>
<proteinExistence type="predicted"/>
<dbReference type="Gene3D" id="3.40.50.1820">
    <property type="entry name" value="alpha/beta hydrolase"/>
    <property type="match status" value="1"/>
</dbReference>
<keyword evidence="3" id="KW-1185">Reference proteome</keyword>
<dbReference type="STRING" id="1144548.SAMN05443287_102555"/>
<dbReference type="InterPro" id="IPR000073">
    <property type="entry name" value="AB_hydrolase_1"/>
</dbReference>
<dbReference type="OrthoDB" id="9801162at2"/>
<reference evidence="3" key="1">
    <citation type="submission" date="2016-10" db="EMBL/GenBank/DDBJ databases">
        <authorList>
            <person name="Varghese N."/>
            <person name="Submissions S."/>
        </authorList>
    </citation>
    <scope>NUCLEOTIDE SEQUENCE [LARGE SCALE GENOMIC DNA]</scope>
    <source>
        <strain evidence="3">CGMCC 4.7038</strain>
    </source>
</reference>
<evidence type="ECO:0000313" key="3">
    <source>
        <dbReference type="Proteomes" id="UP000198707"/>
    </source>
</evidence>
<dbReference type="Proteomes" id="UP000198707">
    <property type="component" value="Unassembled WGS sequence"/>
</dbReference>
<dbReference type="PANTHER" id="PTHR43689">
    <property type="entry name" value="HYDROLASE"/>
    <property type="match status" value="1"/>
</dbReference>